<feature type="transmembrane region" description="Helical" evidence="2">
    <location>
        <begin position="559"/>
        <end position="584"/>
    </location>
</feature>
<keyword evidence="2" id="KW-0812">Transmembrane</keyword>
<feature type="compositionally biased region" description="Polar residues" evidence="1">
    <location>
        <begin position="406"/>
        <end position="416"/>
    </location>
</feature>
<dbReference type="Pfam" id="PF02140">
    <property type="entry name" value="SUEL_Lectin"/>
    <property type="match status" value="1"/>
</dbReference>
<keyword evidence="2" id="KW-1133">Transmembrane helix</keyword>
<evidence type="ECO:0000313" key="4">
    <source>
        <dbReference type="EMBL" id="GFO03488.1"/>
    </source>
</evidence>
<comment type="caution">
    <text evidence="4">The sequence shown here is derived from an EMBL/GenBank/DDBJ whole genome shotgun (WGS) entry which is preliminary data.</text>
</comment>
<feature type="compositionally biased region" description="Basic and acidic residues" evidence="1">
    <location>
        <begin position="452"/>
        <end position="491"/>
    </location>
</feature>
<dbReference type="Gene3D" id="2.60.120.740">
    <property type="match status" value="1"/>
</dbReference>
<reference evidence="4 5" key="1">
    <citation type="journal article" date="2021" name="Elife">
        <title>Chloroplast acquisition without the gene transfer in kleptoplastic sea slugs, Plakobranchus ocellatus.</title>
        <authorList>
            <person name="Maeda T."/>
            <person name="Takahashi S."/>
            <person name="Yoshida T."/>
            <person name="Shimamura S."/>
            <person name="Takaki Y."/>
            <person name="Nagai Y."/>
            <person name="Toyoda A."/>
            <person name="Suzuki Y."/>
            <person name="Arimoto A."/>
            <person name="Ishii H."/>
            <person name="Satoh N."/>
            <person name="Nishiyama T."/>
            <person name="Hasebe M."/>
            <person name="Maruyama T."/>
            <person name="Minagawa J."/>
            <person name="Obokata J."/>
            <person name="Shigenobu S."/>
        </authorList>
    </citation>
    <scope>NUCLEOTIDE SEQUENCE [LARGE SCALE GENOMIC DNA]</scope>
</reference>
<feature type="compositionally biased region" description="Basic residues" evidence="1">
    <location>
        <begin position="149"/>
        <end position="174"/>
    </location>
</feature>
<feature type="compositionally biased region" description="Polar residues" evidence="1">
    <location>
        <begin position="385"/>
        <end position="398"/>
    </location>
</feature>
<dbReference type="AlphaFoldDB" id="A0AAV4A8C1"/>
<dbReference type="InterPro" id="IPR000922">
    <property type="entry name" value="Lectin_gal-bd_dom"/>
</dbReference>
<feature type="region of interest" description="Disordered" evidence="1">
    <location>
        <begin position="1"/>
        <end position="21"/>
    </location>
</feature>
<evidence type="ECO:0000313" key="5">
    <source>
        <dbReference type="Proteomes" id="UP000735302"/>
    </source>
</evidence>
<evidence type="ECO:0000256" key="1">
    <source>
        <dbReference type="SAM" id="MobiDB-lite"/>
    </source>
</evidence>
<feature type="compositionally biased region" description="Polar residues" evidence="1">
    <location>
        <begin position="294"/>
        <end position="316"/>
    </location>
</feature>
<feature type="domain" description="SUEL-type lectin" evidence="3">
    <location>
        <begin position="46"/>
        <end position="136"/>
    </location>
</feature>
<dbReference type="EMBL" id="BLXT01003727">
    <property type="protein sequence ID" value="GFO03488.1"/>
    <property type="molecule type" value="Genomic_DNA"/>
</dbReference>
<feature type="region of interest" description="Disordered" evidence="1">
    <location>
        <begin position="142"/>
        <end position="501"/>
    </location>
</feature>
<feature type="compositionally biased region" description="Low complexity" evidence="1">
    <location>
        <begin position="9"/>
        <end position="20"/>
    </location>
</feature>
<proteinExistence type="predicted"/>
<feature type="compositionally biased region" description="Polar residues" evidence="1">
    <location>
        <begin position="440"/>
        <end position="451"/>
    </location>
</feature>
<dbReference type="PROSITE" id="PS50228">
    <property type="entry name" value="SUEL_LECTIN"/>
    <property type="match status" value="1"/>
</dbReference>
<name>A0AAV4A8C1_9GAST</name>
<feature type="compositionally biased region" description="Polar residues" evidence="1">
    <location>
        <begin position="200"/>
        <end position="221"/>
    </location>
</feature>
<sequence>MFHHDPAGSSHSHASTSASTCGRYSNPCFFSSKSTFFEDETESVTACEGEELEIRCERGHGILVNSAMFGRTPEGNDRCPAYKTGAVECLDTRAVYEVRGRCKRKRACTLQANESIFGNPCPADVNKFLTVSYSCVPKSILKKRDNKERRRKNKERRRKKNKRKRKKNKKKKNKKLQEQKQAEFYDTTVLSTGESRDQTTDQSEGQFQESYEQTSVTQSLPSDPYSLEETTTEDRGVDYEGNNNQALLPTEAAGDAPDVTLGPFKETDNSTSKESDHSPSLDPWDREDVFLATTEMTTVGQEEGSEVSTEGSQGSDVVTLEERDRQGDVTHDVTEGTTEPGGFDGGQKFDGVTEDTDTAGRPGVSDKERGGETIITEATADKIQESSSIQNNGNSDRFQGSDKTDPSSTSGYSAVTSDPGPVHGKGQGRDLRGQPDSGDESSTPALSSNVRDTNKHHNDGARKSITRPREKPDKTNTEVKVKAKAKGKDETSSQDGGGSPYVTERNLTVLCVNYTGSEERKKDEVNWATVQRPRDERTIGFLKDWFTVIHYLDTHEEKAWLYFTLGICFGIIVMLVVVLVKVCVNFRRNIRARLDVSDPTHRSAHINNHHHGPDPLDAPMLEHSDSIDRIEVVRFSPRSTLRSMRGGARENRDLVNYYG</sequence>
<feature type="compositionally biased region" description="Basic and acidic residues" evidence="1">
    <location>
        <begin position="320"/>
        <end position="334"/>
    </location>
</feature>
<dbReference type="InterPro" id="IPR043159">
    <property type="entry name" value="Lectin_gal-bd_sf"/>
</dbReference>
<accession>A0AAV4A8C1</accession>
<keyword evidence="5" id="KW-1185">Reference proteome</keyword>
<feature type="compositionally biased region" description="Basic and acidic residues" evidence="1">
    <location>
        <begin position="265"/>
        <end position="289"/>
    </location>
</feature>
<keyword evidence="2" id="KW-0472">Membrane</keyword>
<dbReference type="GO" id="GO:0030246">
    <property type="term" value="F:carbohydrate binding"/>
    <property type="evidence" value="ECO:0007669"/>
    <property type="project" value="InterPro"/>
</dbReference>
<dbReference type="CDD" id="cd22829">
    <property type="entry name" value="Gal_Rha_Lectin_EVA1_EVA1C_rpt2"/>
    <property type="match status" value="1"/>
</dbReference>
<gene>
    <name evidence="4" type="ORF">PoB_002999300</name>
</gene>
<dbReference type="Proteomes" id="UP000735302">
    <property type="component" value="Unassembled WGS sequence"/>
</dbReference>
<protein>
    <submittedName>
        <fullName evidence="4">Eva-1 homolog a</fullName>
    </submittedName>
</protein>
<evidence type="ECO:0000256" key="2">
    <source>
        <dbReference type="SAM" id="Phobius"/>
    </source>
</evidence>
<dbReference type="PANTHER" id="PTHR46780">
    <property type="entry name" value="PROTEIN EVA-1"/>
    <property type="match status" value="1"/>
</dbReference>
<evidence type="ECO:0000259" key="3">
    <source>
        <dbReference type="PROSITE" id="PS50228"/>
    </source>
</evidence>
<organism evidence="4 5">
    <name type="scientific">Plakobranchus ocellatus</name>
    <dbReference type="NCBI Taxonomy" id="259542"/>
    <lineage>
        <taxon>Eukaryota</taxon>
        <taxon>Metazoa</taxon>
        <taxon>Spiralia</taxon>
        <taxon>Lophotrochozoa</taxon>
        <taxon>Mollusca</taxon>
        <taxon>Gastropoda</taxon>
        <taxon>Heterobranchia</taxon>
        <taxon>Euthyneura</taxon>
        <taxon>Panpulmonata</taxon>
        <taxon>Sacoglossa</taxon>
        <taxon>Placobranchoidea</taxon>
        <taxon>Plakobranchidae</taxon>
        <taxon>Plakobranchus</taxon>
    </lineage>
</organism>